<dbReference type="InterPro" id="IPR045864">
    <property type="entry name" value="aa-tRNA-synth_II/BPL/LPL"/>
</dbReference>
<dbReference type="InterPro" id="IPR004364">
    <property type="entry name" value="Aa-tRNA-synt_II"/>
</dbReference>
<dbReference type="EMBL" id="MN739271">
    <property type="protein sequence ID" value="QHS96622.1"/>
    <property type="molecule type" value="Genomic_DNA"/>
</dbReference>
<reference evidence="5" key="1">
    <citation type="journal article" date="2020" name="Nature">
        <title>Giant virus diversity and host interactions through global metagenomics.</title>
        <authorList>
            <person name="Schulz F."/>
            <person name="Roux S."/>
            <person name="Paez-Espino D."/>
            <person name="Jungbluth S."/>
            <person name="Walsh D.A."/>
            <person name="Denef V.J."/>
            <person name="McMahon K.D."/>
            <person name="Konstantinidis K.T."/>
            <person name="Eloe-Fadrosh E.A."/>
            <person name="Kyrpides N.C."/>
            <person name="Woyke T."/>
        </authorList>
    </citation>
    <scope>NUCLEOTIDE SEQUENCE</scope>
    <source>
        <strain evidence="5">GVMAG-M-3300020166-18</strain>
    </source>
</reference>
<sequence length="289" mass="33499">MSCKLISPKKFDAAVSAMRSFFQKKGFVEVHTQNALSILAACEDPTTIAKYDYQNKEWPLPQTGQMWLEHVLLDNPDINGCYTVSTSYRNEPNPVEGRHEIIFPMFEFESKGDMNDLIKLEKELLEHIGFEKKWNTSSPFKAPVFDYPEGNYTDLTIKYNTKELDHEHEKWMDRDYGEVFFLKNFPTHTSPFWNMKKSGDISNKVDVILHGIETIGSAERSCDRVEMRQQFLSISDGEYAGLLYSQFGKMRVEKELDEFLDREFFPRYGGGIGVTRMIRAMEMSDIITA</sequence>
<feature type="domain" description="Aminoacyl-tRNA synthetase class II (D/K/N)" evidence="4">
    <location>
        <begin position="13"/>
        <end position="284"/>
    </location>
</feature>
<keyword evidence="1" id="KW-0436">Ligase</keyword>
<evidence type="ECO:0000259" key="4">
    <source>
        <dbReference type="Pfam" id="PF00152"/>
    </source>
</evidence>
<organism evidence="5">
    <name type="scientific">viral metagenome</name>
    <dbReference type="NCBI Taxonomy" id="1070528"/>
    <lineage>
        <taxon>unclassified sequences</taxon>
        <taxon>metagenomes</taxon>
        <taxon>organismal metagenomes</taxon>
    </lineage>
</organism>
<keyword evidence="2" id="KW-0547">Nucleotide-binding</keyword>
<dbReference type="SUPFAM" id="SSF55681">
    <property type="entry name" value="Class II aaRS and biotin synthetases"/>
    <property type="match status" value="1"/>
</dbReference>
<dbReference type="Gene3D" id="3.30.930.10">
    <property type="entry name" value="Bira Bifunctional Protein, Domain 2"/>
    <property type="match status" value="1"/>
</dbReference>
<dbReference type="AlphaFoldDB" id="A0A6C0BX21"/>
<evidence type="ECO:0000256" key="1">
    <source>
        <dbReference type="ARBA" id="ARBA00022598"/>
    </source>
</evidence>
<dbReference type="GO" id="GO:0005524">
    <property type="term" value="F:ATP binding"/>
    <property type="evidence" value="ECO:0007669"/>
    <property type="project" value="InterPro"/>
</dbReference>
<proteinExistence type="predicted"/>
<dbReference type="Pfam" id="PF00152">
    <property type="entry name" value="tRNA-synt_2"/>
    <property type="match status" value="1"/>
</dbReference>
<dbReference type="GO" id="GO:0004812">
    <property type="term" value="F:aminoacyl-tRNA ligase activity"/>
    <property type="evidence" value="ECO:0007669"/>
    <property type="project" value="InterPro"/>
</dbReference>
<evidence type="ECO:0000256" key="3">
    <source>
        <dbReference type="ARBA" id="ARBA00022840"/>
    </source>
</evidence>
<dbReference type="GO" id="GO:0006418">
    <property type="term" value="P:tRNA aminoacylation for protein translation"/>
    <property type="evidence" value="ECO:0007669"/>
    <property type="project" value="InterPro"/>
</dbReference>
<protein>
    <recommendedName>
        <fullName evidence="4">Aminoacyl-tRNA synthetase class II (D/K/N) domain-containing protein</fullName>
    </recommendedName>
</protein>
<accession>A0A6C0BX21</accession>
<evidence type="ECO:0000313" key="5">
    <source>
        <dbReference type="EMBL" id="QHS96622.1"/>
    </source>
</evidence>
<name>A0A6C0BX21_9ZZZZ</name>
<evidence type="ECO:0000256" key="2">
    <source>
        <dbReference type="ARBA" id="ARBA00022741"/>
    </source>
</evidence>
<keyword evidence="3" id="KW-0067">ATP-binding</keyword>